<comment type="caution">
    <text evidence="1">The sequence shown here is derived from an EMBL/GenBank/DDBJ whole genome shotgun (WGS) entry which is preliminary data.</text>
</comment>
<keyword evidence="2" id="KW-1185">Reference proteome</keyword>
<dbReference type="EMBL" id="JASSZA010000004">
    <property type="protein sequence ID" value="KAK2114805.1"/>
    <property type="molecule type" value="Genomic_DNA"/>
</dbReference>
<dbReference type="Proteomes" id="UP001266305">
    <property type="component" value="Unassembled WGS sequence"/>
</dbReference>
<name>A0ABQ9W045_SAGOE</name>
<protein>
    <submittedName>
        <fullName evidence="1">Uncharacterized protein</fullName>
    </submittedName>
</protein>
<sequence length="142" mass="15543">MPKPSPFPCLHPSESALEALKGLYLAVVTLPRAADDRFRVYSSTVFDFLHGTFRHLRSFTIIPRARVCLAQPWIPSHPGSQGDLVEISHQMGLGNEWKSSAQEKGFAASRAAWITVDIGCAVGFLSSANSWGCQLRSPTCAR</sequence>
<accession>A0ABQ9W045</accession>
<reference evidence="1 2" key="1">
    <citation type="submission" date="2023-05" db="EMBL/GenBank/DDBJ databases">
        <title>B98-5 Cell Line De Novo Hybrid Assembly: An Optical Mapping Approach.</title>
        <authorList>
            <person name="Kananen K."/>
            <person name="Auerbach J.A."/>
            <person name="Kautto E."/>
            <person name="Blachly J.S."/>
        </authorList>
    </citation>
    <scope>NUCLEOTIDE SEQUENCE [LARGE SCALE GENOMIC DNA]</scope>
    <source>
        <strain evidence="1">B95-8</strain>
        <tissue evidence="1">Cell line</tissue>
    </source>
</reference>
<evidence type="ECO:0000313" key="2">
    <source>
        <dbReference type="Proteomes" id="UP001266305"/>
    </source>
</evidence>
<evidence type="ECO:0000313" key="1">
    <source>
        <dbReference type="EMBL" id="KAK2114805.1"/>
    </source>
</evidence>
<proteinExistence type="predicted"/>
<organism evidence="1 2">
    <name type="scientific">Saguinus oedipus</name>
    <name type="common">Cotton-top tamarin</name>
    <name type="synonym">Oedipomidas oedipus</name>
    <dbReference type="NCBI Taxonomy" id="9490"/>
    <lineage>
        <taxon>Eukaryota</taxon>
        <taxon>Metazoa</taxon>
        <taxon>Chordata</taxon>
        <taxon>Craniata</taxon>
        <taxon>Vertebrata</taxon>
        <taxon>Euteleostomi</taxon>
        <taxon>Mammalia</taxon>
        <taxon>Eutheria</taxon>
        <taxon>Euarchontoglires</taxon>
        <taxon>Primates</taxon>
        <taxon>Haplorrhini</taxon>
        <taxon>Platyrrhini</taxon>
        <taxon>Cebidae</taxon>
        <taxon>Callitrichinae</taxon>
        <taxon>Saguinus</taxon>
    </lineage>
</organism>
<gene>
    <name evidence="1" type="ORF">P7K49_009071</name>
</gene>